<keyword evidence="3 8" id="KW-0813">Transport</keyword>
<comment type="caution">
    <text evidence="9">The sequence shown here is derived from an EMBL/GenBank/DDBJ whole genome shotgun (WGS) entry which is preliminary data.</text>
</comment>
<dbReference type="Pfam" id="PF01384">
    <property type="entry name" value="PHO4"/>
    <property type="match status" value="1"/>
</dbReference>
<feature type="transmembrane region" description="Helical" evidence="8">
    <location>
        <begin position="16"/>
        <end position="34"/>
    </location>
</feature>
<gene>
    <name evidence="9" type="ORF">CBOVIS_LOCUS1689</name>
</gene>
<feature type="transmembrane region" description="Helical" evidence="8">
    <location>
        <begin position="80"/>
        <end position="102"/>
    </location>
</feature>
<dbReference type="EMBL" id="CADEPM010000001">
    <property type="protein sequence ID" value="CAB3398411.1"/>
    <property type="molecule type" value="Genomic_DNA"/>
</dbReference>
<sequence length="406" mass="45400">MLDILLEYAPNWTDPLTWLVVVAFVFAFFVSYGMGANDSCNDWGPAVGAGTVKLWQAYVLSAILNVLGAVLLGYKIVKIVVSWFISPVIAGIFAGGMYYIVKYSVLIRKDTFKWALRLCPIFMCFTLVVNLYACIFDGSKYLGLDKLNWWEALLLSVAIGVAGWALLTFPLKNWLPNRARRLYDEETKKIQIRLESGKPPKGHKIKDMREPDVQDNIKDLPWYRYFWAYVPEDRLTKKVFNTLQIVSSSMLTFTHGANDTGNTISPLLAIWLCYESGYAFGNAETRDDTQLLLGYGSFAMIFGFVTLGHRTIKLLAHEMTIDMSPISGFCIEVGTAFTVLVCVKFGIPISSTHCTVGAVVFVGIAKSTSEGVSFATFRKICLFWLLCFPMSAVIGIVTTVILQQFL</sequence>
<comment type="similarity">
    <text evidence="2 8">Belongs to the inorganic phosphate transporter (PiT) (TC 2.A.20) family.</text>
</comment>
<dbReference type="GO" id="GO:0005315">
    <property type="term" value="F:phosphate transmembrane transporter activity"/>
    <property type="evidence" value="ECO:0007669"/>
    <property type="project" value="InterPro"/>
</dbReference>
<keyword evidence="7 8" id="KW-0472">Membrane</keyword>
<dbReference type="PANTHER" id="PTHR11101:SF52">
    <property type="entry name" value="PHOSPHATE TRANSPORTER"/>
    <property type="match status" value="1"/>
</dbReference>
<feature type="transmembrane region" description="Helical" evidence="8">
    <location>
        <begin position="153"/>
        <end position="171"/>
    </location>
</feature>
<dbReference type="OrthoDB" id="260807at2759"/>
<evidence type="ECO:0000256" key="5">
    <source>
        <dbReference type="ARBA" id="ARBA00022692"/>
    </source>
</evidence>
<organism evidence="9 10">
    <name type="scientific">Caenorhabditis bovis</name>
    <dbReference type="NCBI Taxonomy" id="2654633"/>
    <lineage>
        <taxon>Eukaryota</taxon>
        <taxon>Metazoa</taxon>
        <taxon>Ecdysozoa</taxon>
        <taxon>Nematoda</taxon>
        <taxon>Chromadorea</taxon>
        <taxon>Rhabditida</taxon>
        <taxon>Rhabditina</taxon>
        <taxon>Rhabditomorpha</taxon>
        <taxon>Rhabditoidea</taxon>
        <taxon>Rhabditidae</taxon>
        <taxon>Peloderinae</taxon>
        <taxon>Caenorhabditis</taxon>
    </lineage>
</organism>
<feature type="transmembrane region" description="Helical" evidence="8">
    <location>
        <begin position="324"/>
        <end position="343"/>
    </location>
</feature>
<evidence type="ECO:0000256" key="8">
    <source>
        <dbReference type="RuleBase" id="RU363058"/>
    </source>
</evidence>
<name>A0A8S1ECM2_9PELO</name>
<keyword evidence="5 8" id="KW-0812">Transmembrane</keyword>
<protein>
    <recommendedName>
        <fullName evidence="8">Phosphate transporter</fullName>
    </recommendedName>
</protein>
<evidence type="ECO:0000313" key="9">
    <source>
        <dbReference type="EMBL" id="CAB3398411.1"/>
    </source>
</evidence>
<evidence type="ECO:0000256" key="2">
    <source>
        <dbReference type="ARBA" id="ARBA00009916"/>
    </source>
</evidence>
<dbReference type="GO" id="GO:0016020">
    <property type="term" value="C:membrane"/>
    <property type="evidence" value="ECO:0007669"/>
    <property type="project" value="UniProtKB-SubCell"/>
</dbReference>
<dbReference type="AlphaFoldDB" id="A0A8S1ECM2"/>
<evidence type="ECO:0000256" key="1">
    <source>
        <dbReference type="ARBA" id="ARBA00004141"/>
    </source>
</evidence>
<feature type="transmembrane region" description="Helical" evidence="8">
    <location>
        <begin position="114"/>
        <end position="133"/>
    </location>
</feature>
<proteinExistence type="inferred from homology"/>
<reference evidence="9 10" key="1">
    <citation type="submission" date="2020-04" db="EMBL/GenBank/DDBJ databases">
        <authorList>
            <person name="Laetsch R D."/>
            <person name="Stevens L."/>
            <person name="Kumar S."/>
            <person name="Blaxter L. M."/>
        </authorList>
    </citation>
    <scope>NUCLEOTIDE SEQUENCE [LARGE SCALE GENOMIC DNA]</scope>
</reference>
<dbReference type="PANTHER" id="PTHR11101">
    <property type="entry name" value="PHOSPHATE TRANSPORTER"/>
    <property type="match status" value="1"/>
</dbReference>
<comment type="function">
    <text evidence="8">Sodium-phosphate symporter.</text>
</comment>
<dbReference type="GO" id="GO:0035435">
    <property type="term" value="P:phosphate ion transmembrane transport"/>
    <property type="evidence" value="ECO:0007669"/>
    <property type="project" value="TreeGrafter"/>
</dbReference>
<evidence type="ECO:0000256" key="4">
    <source>
        <dbReference type="ARBA" id="ARBA00022592"/>
    </source>
</evidence>
<feature type="transmembrane region" description="Helical" evidence="8">
    <location>
        <begin position="382"/>
        <end position="402"/>
    </location>
</feature>
<evidence type="ECO:0000256" key="6">
    <source>
        <dbReference type="ARBA" id="ARBA00022989"/>
    </source>
</evidence>
<keyword evidence="10" id="KW-1185">Reference proteome</keyword>
<evidence type="ECO:0000256" key="7">
    <source>
        <dbReference type="ARBA" id="ARBA00023136"/>
    </source>
</evidence>
<keyword evidence="6 8" id="KW-1133">Transmembrane helix</keyword>
<comment type="subcellular location">
    <subcellularLocation>
        <location evidence="1 8">Membrane</location>
        <topology evidence="1 8">Multi-pass membrane protein</topology>
    </subcellularLocation>
</comment>
<feature type="transmembrane region" description="Helical" evidence="8">
    <location>
        <begin position="292"/>
        <end position="312"/>
    </location>
</feature>
<dbReference type="Proteomes" id="UP000494206">
    <property type="component" value="Unassembled WGS sequence"/>
</dbReference>
<dbReference type="InterPro" id="IPR001204">
    <property type="entry name" value="Phos_transporter"/>
</dbReference>
<evidence type="ECO:0000313" key="10">
    <source>
        <dbReference type="Proteomes" id="UP000494206"/>
    </source>
</evidence>
<evidence type="ECO:0000256" key="3">
    <source>
        <dbReference type="ARBA" id="ARBA00022448"/>
    </source>
</evidence>
<feature type="transmembrane region" description="Helical" evidence="8">
    <location>
        <begin position="55"/>
        <end position="74"/>
    </location>
</feature>
<accession>A0A8S1ECM2</accession>
<keyword evidence="4 8" id="KW-0592">Phosphate transport</keyword>